<name>A0A1W6YJA6_9BORD</name>
<dbReference type="GO" id="GO:0003677">
    <property type="term" value="F:DNA binding"/>
    <property type="evidence" value="ECO:0007669"/>
    <property type="project" value="UniProtKB-KW"/>
</dbReference>
<dbReference type="InterPro" id="IPR050950">
    <property type="entry name" value="HTH-type_LysR_regulators"/>
</dbReference>
<dbReference type="EMBL" id="CP021108">
    <property type="protein sequence ID" value="ARP80633.1"/>
    <property type="molecule type" value="Genomic_DNA"/>
</dbReference>
<gene>
    <name evidence="6" type="ORF">CAL12_07140</name>
</gene>
<keyword evidence="7" id="KW-1185">Reference proteome</keyword>
<dbReference type="InterPro" id="IPR005119">
    <property type="entry name" value="LysR_subst-bd"/>
</dbReference>
<dbReference type="InterPro" id="IPR036390">
    <property type="entry name" value="WH_DNA-bd_sf"/>
</dbReference>
<dbReference type="InterPro" id="IPR036388">
    <property type="entry name" value="WH-like_DNA-bd_sf"/>
</dbReference>
<feature type="domain" description="HTH lysR-type" evidence="5">
    <location>
        <begin position="1"/>
        <end position="60"/>
    </location>
</feature>
<dbReference type="AlphaFoldDB" id="A0A1W6YJA6"/>
<dbReference type="PANTHER" id="PTHR30419:SF2">
    <property type="entry name" value="LYSR FAMILY TRANSCRIPTIONAL REGULATOR"/>
    <property type="match status" value="1"/>
</dbReference>
<dbReference type="Gene3D" id="3.40.190.290">
    <property type="match status" value="1"/>
</dbReference>
<proteinExistence type="inferred from homology"/>
<keyword evidence="4" id="KW-0804">Transcription</keyword>
<keyword evidence="3" id="KW-0238">DNA-binding</keyword>
<evidence type="ECO:0000256" key="4">
    <source>
        <dbReference type="ARBA" id="ARBA00023163"/>
    </source>
</evidence>
<protein>
    <submittedName>
        <fullName evidence="6">LysR family transcriptional regulator</fullName>
    </submittedName>
</protein>
<evidence type="ECO:0000256" key="1">
    <source>
        <dbReference type="ARBA" id="ARBA00009437"/>
    </source>
</evidence>
<dbReference type="OrthoDB" id="9785974at2"/>
<dbReference type="Gene3D" id="1.10.10.10">
    <property type="entry name" value="Winged helix-like DNA-binding domain superfamily/Winged helix DNA-binding domain"/>
    <property type="match status" value="1"/>
</dbReference>
<evidence type="ECO:0000313" key="6">
    <source>
        <dbReference type="EMBL" id="ARP80633.1"/>
    </source>
</evidence>
<dbReference type="SUPFAM" id="SSF46785">
    <property type="entry name" value="Winged helix' DNA-binding domain"/>
    <property type="match status" value="1"/>
</dbReference>
<dbReference type="STRING" id="1416806.CAL12_07140"/>
<dbReference type="InterPro" id="IPR000847">
    <property type="entry name" value="LysR_HTH_N"/>
</dbReference>
<dbReference type="GO" id="GO:0003700">
    <property type="term" value="F:DNA-binding transcription factor activity"/>
    <property type="evidence" value="ECO:0007669"/>
    <property type="project" value="InterPro"/>
</dbReference>
<evidence type="ECO:0000256" key="2">
    <source>
        <dbReference type="ARBA" id="ARBA00023015"/>
    </source>
</evidence>
<dbReference type="Proteomes" id="UP000194151">
    <property type="component" value="Chromosome"/>
</dbReference>
<dbReference type="RefSeq" id="WP_086063856.1">
    <property type="nucleotide sequence ID" value="NZ_CP021108.1"/>
</dbReference>
<evidence type="ECO:0000256" key="3">
    <source>
        <dbReference type="ARBA" id="ARBA00023125"/>
    </source>
</evidence>
<organism evidence="6 7">
    <name type="scientific">Bordetella genomosp. 8</name>
    <dbReference type="NCBI Taxonomy" id="1416806"/>
    <lineage>
        <taxon>Bacteria</taxon>
        <taxon>Pseudomonadati</taxon>
        <taxon>Pseudomonadota</taxon>
        <taxon>Betaproteobacteria</taxon>
        <taxon>Burkholderiales</taxon>
        <taxon>Alcaligenaceae</taxon>
        <taxon>Bordetella</taxon>
    </lineage>
</organism>
<reference evidence="6 7" key="1">
    <citation type="submission" date="2017-05" db="EMBL/GenBank/DDBJ databases">
        <title>Complete and WGS of Bordetella genogroups.</title>
        <authorList>
            <person name="Spilker T."/>
            <person name="LiPuma J."/>
        </authorList>
    </citation>
    <scope>NUCLEOTIDE SEQUENCE [LARGE SCALE GENOMIC DNA]</scope>
    <source>
        <strain evidence="6 7">AU19157</strain>
    </source>
</reference>
<dbReference type="Pfam" id="PF00126">
    <property type="entry name" value="HTH_1"/>
    <property type="match status" value="1"/>
</dbReference>
<accession>A0A1W6YJA6</accession>
<sequence>MSYELKDLRLFKAIVQAGNLSAGAAAMHMTAPAASYRLKNLEYAAGSPLFLRTAKGMTLTAAGEALARHADILLAALQTMQEEVGAYARNLKGRIRLLANSSSLNGFIIPSLARFLAGNAHIDVDLQEADSETIAAAIRRNEADIGIFAGRNTEADLRCALYAIDRLVCVARPDHPLATRDRIAFAEALEHGFVCMDRASSNFHFLQAQAQQAGRALSVRVHAHDFASTLYLVRAGVGLALVPTSVAEPGLRDGSLAGIALTDAWALRALHLVTRADAPAAGLARQFAEVLLHDPQVAATRTREPNGAWPEAGD</sequence>
<keyword evidence="2" id="KW-0805">Transcription regulation</keyword>
<dbReference type="PROSITE" id="PS50931">
    <property type="entry name" value="HTH_LYSR"/>
    <property type="match status" value="1"/>
</dbReference>
<dbReference type="PANTHER" id="PTHR30419">
    <property type="entry name" value="HTH-TYPE TRANSCRIPTIONAL REGULATOR YBHD"/>
    <property type="match status" value="1"/>
</dbReference>
<dbReference type="KEGG" id="bgv:CAL12_07140"/>
<evidence type="ECO:0000259" key="5">
    <source>
        <dbReference type="PROSITE" id="PS50931"/>
    </source>
</evidence>
<dbReference type="Pfam" id="PF03466">
    <property type="entry name" value="LysR_substrate"/>
    <property type="match status" value="1"/>
</dbReference>
<comment type="similarity">
    <text evidence="1">Belongs to the LysR transcriptional regulatory family.</text>
</comment>
<dbReference type="GO" id="GO:0005829">
    <property type="term" value="C:cytosol"/>
    <property type="evidence" value="ECO:0007669"/>
    <property type="project" value="TreeGrafter"/>
</dbReference>
<evidence type="ECO:0000313" key="7">
    <source>
        <dbReference type="Proteomes" id="UP000194151"/>
    </source>
</evidence>
<dbReference type="SUPFAM" id="SSF53850">
    <property type="entry name" value="Periplasmic binding protein-like II"/>
    <property type="match status" value="1"/>
</dbReference>